<evidence type="ECO:0000256" key="2">
    <source>
        <dbReference type="SAM" id="Phobius"/>
    </source>
</evidence>
<feature type="transmembrane region" description="Helical" evidence="2">
    <location>
        <begin position="349"/>
        <end position="374"/>
    </location>
</feature>
<accession>A0ABX2GDY4</accession>
<evidence type="ECO:0000313" key="4">
    <source>
        <dbReference type="Proteomes" id="UP000768180"/>
    </source>
</evidence>
<keyword evidence="2" id="KW-0472">Membrane</keyword>
<gene>
    <name evidence="3" type="ORF">G5B05_05670</name>
</gene>
<feature type="transmembrane region" description="Helical" evidence="2">
    <location>
        <begin position="291"/>
        <end position="314"/>
    </location>
</feature>
<dbReference type="EMBL" id="JAAITQ010000007">
    <property type="protein sequence ID" value="NSE15905.1"/>
    <property type="molecule type" value="Genomic_DNA"/>
</dbReference>
<reference evidence="3 4" key="1">
    <citation type="journal article" date="2020" name="Cell Host Microbe">
        <title>Functional and Genomic Variation between Human-Derived Isolates of Lachnospiraceae Reveals Inter- and Intra-Species Diversity.</title>
        <authorList>
            <person name="Sorbara M.T."/>
            <person name="Littmann E.R."/>
            <person name="Fontana E."/>
            <person name="Moody T.U."/>
            <person name="Kohout C.E."/>
            <person name="Gjonbalaj M."/>
            <person name="Eaton V."/>
            <person name="Seok R."/>
            <person name="Leiner I.M."/>
            <person name="Pamer E.G."/>
        </authorList>
    </citation>
    <scope>NUCLEOTIDE SEQUENCE [LARGE SCALE GENOMIC DNA]</scope>
    <source>
        <strain evidence="3 4">MSK.14.54</strain>
    </source>
</reference>
<comment type="caution">
    <text evidence="3">The sequence shown here is derived from an EMBL/GenBank/DDBJ whole genome shotgun (WGS) entry which is preliminary data.</text>
</comment>
<dbReference type="SUPFAM" id="SSF103473">
    <property type="entry name" value="MFS general substrate transporter"/>
    <property type="match status" value="1"/>
</dbReference>
<dbReference type="Pfam" id="PF07690">
    <property type="entry name" value="MFS_1"/>
    <property type="match status" value="1"/>
</dbReference>
<feature type="transmembrane region" description="Helical" evidence="2">
    <location>
        <begin position="195"/>
        <end position="214"/>
    </location>
</feature>
<sequence length="455" mass="49973">MKMTKEGMGDEAMKKSLFYRAKKMPPSAQIMLLFAVEGVFLQYITSINGFGLNLYATNMGATDSQIGIIQMVPNIVAYAALLPLGILADRLKSTKTIPMLTLLVMCASYAFLGSVPAFGERCMELFFASLAFTAGALAIYNAQWQAMFGAAVSLRQRNDVYAFRNQFMFVIGILAPVICGILMGRCHTADGKLLVLRSFFYLCAVCVLLQAAAIKKIPVEQQEEGKAPAEAGKASSRFSVSDLLEAITSVGKNKALRWFFVPVVFFYITWQLDWSMWYLGQVKYCKMSEMTLSICNGVFNIGQLAAVGMIAKVVRKKSPDFALIFAGIGLCFCPVIMILAPHLPLAYRGVAFIVLMTVLNAPQCAVALCTIQILLNAAPEKNRSLLIGLFTMITTLTNSVLPLLGVRLYTALGADLTALYRFNLIDLGVRILSTLGLIWRYQKAKKDGFLTKISD</sequence>
<proteinExistence type="predicted"/>
<evidence type="ECO:0000313" key="3">
    <source>
        <dbReference type="EMBL" id="NSE15905.1"/>
    </source>
</evidence>
<dbReference type="PANTHER" id="PTHR23526">
    <property type="entry name" value="INTEGRAL MEMBRANE TRANSPORT PROTEIN-RELATED"/>
    <property type="match status" value="1"/>
</dbReference>
<dbReference type="InterPro" id="IPR052528">
    <property type="entry name" value="Sugar_transport-like"/>
</dbReference>
<evidence type="ECO:0000256" key="1">
    <source>
        <dbReference type="ARBA" id="ARBA00004651"/>
    </source>
</evidence>
<name>A0ABX2GDY4_9FIRM</name>
<protein>
    <submittedName>
        <fullName evidence="3">MFS transporter</fullName>
    </submittedName>
</protein>
<feature type="transmembrane region" description="Helical" evidence="2">
    <location>
        <begin position="125"/>
        <end position="142"/>
    </location>
</feature>
<feature type="transmembrane region" description="Helical" evidence="2">
    <location>
        <begin position="100"/>
        <end position="119"/>
    </location>
</feature>
<keyword evidence="2" id="KW-1133">Transmembrane helix</keyword>
<organism evidence="3 4">
    <name type="scientific">Fusicatenibacter saccharivorans</name>
    <dbReference type="NCBI Taxonomy" id="1150298"/>
    <lineage>
        <taxon>Bacteria</taxon>
        <taxon>Bacillati</taxon>
        <taxon>Bacillota</taxon>
        <taxon>Clostridia</taxon>
        <taxon>Lachnospirales</taxon>
        <taxon>Lachnospiraceae</taxon>
        <taxon>Fusicatenibacter</taxon>
    </lineage>
</organism>
<keyword evidence="2" id="KW-0812">Transmembrane</keyword>
<comment type="subcellular location">
    <subcellularLocation>
        <location evidence="1">Cell membrane</location>
        <topology evidence="1">Multi-pass membrane protein</topology>
    </subcellularLocation>
</comment>
<dbReference type="Proteomes" id="UP000768180">
    <property type="component" value="Unassembled WGS sequence"/>
</dbReference>
<dbReference type="InterPro" id="IPR011701">
    <property type="entry name" value="MFS"/>
</dbReference>
<keyword evidence="4" id="KW-1185">Reference proteome</keyword>
<dbReference type="InterPro" id="IPR036259">
    <property type="entry name" value="MFS_trans_sf"/>
</dbReference>
<feature type="transmembrane region" description="Helical" evidence="2">
    <location>
        <begin position="386"/>
        <end position="406"/>
    </location>
</feature>
<dbReference type="PANTHER" id="PTHR23526:SF2">
    <property type="entry name" value="MAJOR FACILITATOR SUPERFAMILY (MFS) PROFILE DOMAIN-CONTAINING PROTEIN"/>
    <property type="match status" value="1"/>
</dbReference>
<dbReference type="CDD" id="cd06174">
    <property type="entry name" value="MFS"/>
    <property type="match status" value="1"/>
</dbReference>
<feature type="transmembrane region" description="Helical" evidence="2">
    <location>
        <begin position="163"/>
        <end position="183"/>
    </location>
</feature>
<feature type="transmembrane region" description="Helical" evidence="2">
    <location>
        <begin position="321"/>
        <end position="343"/>
    </location>
</feature>
<feature type="transmembrane region" description="Helical" evidence="2">
    <location>
        <begin position="65"/>
        <end position="88"/>
    </location>
</feature>
<feature type="transmembrane region" description="Helical" evidence="2">
    <location>
        <begin position="418"/>
        <end position="439"/>
    </location>
</feature>
<dbReference type="Gene3D" id="1.20.1250.20">
    <property type="entry name" value="MFS general substrate transporter like domains"/>
    <property type="match status" value="1"/>
</dbReference>
<feature type="transmembrane region" description="Helical" evidence="2">
    <location>
        <begin position="258"/>
        <end position="279"/>
    </location>
</feature>